<feature type="domain" description="Bacteriophage T5 Orf172 DNA-binding" evidence="1">
    <location>
        <begin position="5"/>
        <end position="84"/>
    </location>
</feature>
<keyword evidence="3" id="KW-1185">Reference proteome</keyword>
<dbReference type="OrthoDB" id="7515386at2759"/>
<name>A0A4C1V4M7_EUMVA</name>
<dbReference type="EMBL" id="BGZK01000271">
    <property type="protein sequence ID" value="GBP33242.1"/>
    <property type="molecule type" value="Genomic_DNA"/>
</dbReference>
<evidence type="ECO:0000259" key="1">
    <source>
        <dbReference type="Pfam" id="PF10544"/>
    </source>
</evidence>
<organism evidence="2 3">
    <name type="scientific">Eumeta variegata</name>
    <name type="common">Bagworm moth</name>
    <name type="synonym">Eumeta japonica</name>
    <dbReference type="NCBI Taxonomy" id="151549"/>
    <lineage>
        <taxon>Eukaryota</taxon>
        <taxon>Metazoa</taxon>
        <taxon>Ecdysozoa</taxon>
        <taxon>Arthropoda</taxon>
        <taxon>Hexapoda</taxon>
        <taxon>Insecta</taxon>
        <taxon>Pterygota</taxon>
        <taxon>Neoptera</taxon>
        <taxon>Endopterygota</taxon>
        <taxon>Lepidoptera</taxon>
        <taxon>Glossata</taxon>
        <taxon>Ditrysia</taxon>
        <taxon>Tineoidea</taxon>
        <taxon>Psychidae</taxon>
        <taxon>Oiketicinae</taxon>
        <taxon>Eumeta</taxon>
    </lineage>
</organism>
<dbReference type="AlphaFoldDB" id="A0A4C1V4M7"/>
<reference evidence="2 3" key="1">
    <citation type="journal article" date="2019" name="Commun. Biol.">
        <title>The bagworm genome reveals a unique fibroin gene that provides high tensile strength.</title>
        <authorList>
            <person name="Kono N."/>
            <person name="Nakamura H."/>
            <person name="Ohtoshi R."/>
            <person name="Tomita M."/>
            <person name="Numata K."/>
            <person name="Arakawa K."/>
        </authorList>
    </citation>
    <scope>NUCLEOTIDE SEQUENCE [LARGE SCALE GENOMIC DNA]</scope>
</reference>
<dbReference type="Proteomes" id="UP000299102">
    <property type="component" value="Unassembled WGS sequence"/>
</dbReference>
<evidence type="ECO:0000313" key="3">
    <source>
        <dbReference type="Proteomes" id="UP000299102"/>
    </source>
</evidence>
<dbReference type="Pfam" id="PF10544">
    <property type="entry name" value="T5orf172"/>
    <property type="match status" value="1"/>
</dbReference>
<dbReference type="InterPro" id="IPR018306">
    <property type="entry name" value="Phage_T5_Orf172_DNA-bd"/>
</dbReference>
<evidence type="ECO:0000313" key="2">
    <source>
        <dbReference type="EMBL" id="GBP33242.1"/>
    </source>
</evidence>
<gene>
    <name evidence="2" type="ORF">EVAR_5195_1</name>
</gene>
<comment type="caution">
    <text evidence="2">The sequence shown here is derived from an EMBL/GenBank/DDBJ whole genome shotgun (WGS) entry which is preliminary data.</text>
</comment>
<accession>A0A4C1V4M7</accession>
<sequence length="237" mass="27658">MPHDGYIYVVTSDYYRANNLFKVGSTVNLDERIRQLNTGRTADDSLYYCEYWEVSYVREAERDIHDALREYRDSWNREYFQLPYRPNFGTLLDDNTLRVAELDCNVCEPHLRICGSTVEANGYRELSCQRSSGRFPHHHARSDTIRHALVYANVPCTLEPPGFSRSNMSHFNNISRLAASEVEHAAKQIHLKYRILKHTRFFITVAFETAGPWSNEANSYVRNLGRRLRDKEGDPRS</sequence>
<protein>
    <recommendedName>
        <fullName evidence="1">Bacteriophage T5 Orf172 DNA-binding domain-containing protein</fullName>
    </recommendedName>
</protein>
<proteinExistence type="predicted"/>